<keyword evidence="3" id="KW-1185">Reference proteome</keyword>
<feature type="signal peptide" evidence="1">
    <location>
        <begin position="1"/>
        <end position="23"/>
    </location>
</feature>
<name>A0A5C4MIU2_9RHOB</name>
<dbReference type="AlphaFoldDB" id="A0A5C4MIU2"/>
<dbReference type="Proteomes" id="UP000305887">
    <property type="component" value="Unassembled WGS sequence"/>
</dbReference>
<dbReference type="OrthoDB" id="7932821at2"/>
<reference evidence="2 3" key="1">
    <citation type="submission" date="2019-06" db="EMBL/GenBank/DDBJ databases">
        <title>YIM 131921 draft genome.</title>
        <authorList>
            <person name="Jiang L."/>
        </authorList>
    </citation>
    <scope>NUCLEOTIDE SEQUENCE [LARGE SCALE GENOMIC DNA]</scope>
    <source>
        <strain evidence="2 3">YIM 131921</strain>
    </source>
</reference>
<dbReference type="RefSeq" id="WP_139078973.1">
    <property type="nucleotide sequence ID" value="NZ_VDFU01000050.1"/>
</dbReference>
<accession>A0A5C4MIU2</accession>
<dbReference type="EMBL" id="VDFU01000050">
    <property type="protein sequence ID" value="TNC45137.1"/>
    <property type="molecule type" value="Genomic_DNA"/>
</dbReference>
<evidence type="ECO:0000313" key="2">
    <source>
        <dbReference type="EMBL" id="TNC45137.1"/>
    </source>
</evidence>
<organism evidence="2 3">
    <name type="scientific">Rubellimicrobium rubrum</name>
    <dbReference type="NCBI Taxonomy" id="2585369"/>
    <lineage>
        <taxon>Bacteria</taxon>
        <taxon>Pseudomonadati</taxon>
        <taxon>Pseudomonadota</taxon>
        <taxon>Alphaproteobacteria</taxon>
        <taxon>Rhodobacterales</taxon>
        <taxon>Roseobacteraceae</taxon>
        <taxon>Rubellimicrobium</taxon>
    </lineage>
</organism>
<evidence type="ECO:0000313" key="3">
    <source>
        <dbReference type="Proteomes" id="UP000305887"/>
    </source>
</evidence>
<protein>
    <recommendedName>
        <fullName evidence="4">Peptidoglycan-binding protein</fullName>
    </recommendedName>
</protein>
<keyword evidence="1" id="KW-0732">Signal</keyword>
<feature type="chain" id="PRO_5022993189" description="Peptidoglycan-binding protein" evidence="1">
    <location>
        <begin position="24"/>
        <end position="121"/>
    </location>
</feature>
<comment type="caution">
    <text evidence="2">The sequence shown here is derived from an EMBL/GenBank/DDBJ whole genome shotgun (WGS) entry which is preliminary data.</text>
</comment>
<evidence type="ECO:0008006" key="4">
    <source>
        <dbReference type="Google" id="ProtNLM"/>
    </source>
</evidence>
<sequence>MTRLMQRTAIALGLATLGGAAMAGGPLEDAFAARSPELRMAVQQQAQAEGFYEGTIDGVWGPGTNRALMTVVDTLMYTAGAAAPNLGDPDWAEVFLDELASGGYADELADARSLPPGSGMD</sequence>
<gene>
    <name evidence="2" type="ORF">FHG66_20300</name>
</gene>
<evidence type="ECO:0000256" key="1">
    <source>
        <dbReference type="SAM" id="SignalP"/>
    </source>
</evidence>
<proteinExistence type="predicted"/>